<organism evidence="1 5">
    <name type="scientific">Rotaria socialis</name>
    <dbReference type="NCBI Taxonomy" id="392032"/>
    <lineage>
        <taxon>Eukaryota</taxon>
        <taxon>Metazoa</taxon>
        <taxon>Spiralia</taxon>
        <taxon>Gnathifera</taxon>
        <taxon>Rotifera</taxon>
        <taxon>Eurotatoria</taxon>
        <taxon>Bdelloidea</taxon>
        <taxon>Philodinida</taxon>
        <taxon>Philodinidae</taxon>
        <taxon>Rotaria</taxon>
    </lineage>
</organism>
<dbReference type="EMBL" id="CAJNYU010004504">
    <property type="protein sequence ID" value="CAF3760372.1"/>
    <property type="molecule type" value="Genomic_DNA"/>
</dbReference>
<gene>
    <name evidence="2" type="ORF">FME351_LOCUS31356</name>
    <name evidence="1" type="ORF">GRG538_LOCUS28804</name>
    <name evidence="4" type="ORF">QYT958_LOCUS3488</name>
    <name evidence="3" type="ORF">TSG867_LOCUS11157</name>
</gene>
<feature type="non-terminal residue" evidence="1">
    <location>
        <position position="38"/>
    </location>
</feature>
<dbReference type="AlphaFoldDB" id="A0A818V030"/>
<dbReference type="EMBL" id="CAJNYT010005018">
    <property type="protein sequence ID" value="CAF3708000.1"/>
    <property type="molecule type" value="Genomic_DNA"/>
</dbReference>
<reference evidence="1" key="1">
    <citation type="submission" date="2021-02" db="EMBL/GenBank/DDBJ databases">
        <authorList>
            <person name="Nowell W R."/>
        </authorList>
    </citation>
    <scope>NUCLEOTIDE SEQUENCE</scope>
</reference>
<accession>A0A818V030</accession>
<evidence type="ECO:0000313" key="3">
    <source>
        <dbReference type="EMBL" id="CAF4374917.1"/>
    </source>
</evidence>
<evidence type="ECO:0000313" key="5">
    <source>
        <dbReference type="Proteomes" id="UP000663872"/>
    </source>
</evidence>
<dbReference type="Proteomes" id="UP000663872">
    <property type="component" value="Unassembled WGS sequence"/>
</dbReference>
<name>A0A818V030_9BILA</name>
<dbReference type="EMBL" id="CAJOBR010000248">
    <property type="protein sequence ID" value="CAF4486426.1"/>
    <property type="molecule type" value="Genomic_DNA"/>
</dbReference>
<dbReference type="Proteomes" id="UP000663848">
    <property type="component" value="Unassembled WGS sequence"/>
</dbReference>
<dbReference type="Proteomes" id="UP000663869">
    <property type="component" value="Unassembled WGS sequence"/>
</dbReference>
<evidence type="ECO:0000313" key="1">
    <source>
        <dbReference type="EMBL" id="CAF3708000.1"/>
    </source>
</evidence>
<dbReference type="EMBL" id="CAJOBQ010000530">
    <property type="protein sequence ID" value="CAF4374917.1"/>
    <property type="molecule type" value="Genomic_DNA"/>
</dbReference>
<evidence type="ECO:0000313" key="2">
    <source>
        <dbReference type="EMBL" id="CAF3760372.1"/>
    </source>
</evidence>
<proteinExistence type="predicted"/>
<comment type="caution">
    <text evidence="1">The sequence shown here is derived from an EMBL/GenBank/DDBJ whole genome shotgun (WGS) entry which is preliminary data.</text>
</comment>
<protein>
    <submittedName>
        <fullName evidence="1">Uncharacterized protein</fullName>
    </submittedName>
</protein>
<sequence>MWPARAMSGTTVAGINGSYGSSLMQLTNPSAVIVDNNG</sequence>
<evidence type="ECO:0000313" key="4">
    <source>
        <dbReference type="EMBL" id="CAF4486426.1"/>
    </source>
</evidence>
<dbReference type="Proteomes" id="UP000663862">
    <property type="component" value="Unassembled WGS sequence"/>
</dbReference>